<dbReference type="InterPro" id="IPR024930">
    <property type="entry name" value="Skp_dom_sf"/>
</dbReference>
<name>A0A2W1NHE7_9FLAO</name>
<dbReference type="Proteomes" id="UP000249248">
    <property type="component" value="Unassembled WGS sequence"/>
</dbReference>
<evidence type="ECO:0000256" key="1">
    <source>
        <dbReference type="ARBA" id="ARBA00009091"/>
    </source>
</evidence>
<dbReference type="OrthoDB" id="1524711at2"/>
<keyword evidence="3" id="KW-0175">Coiled coil</keyword>
<dbReference type="InterPro" id="IPR005632">
    <property type="entry name" value="Chaperone_Skp"/>
</dbReference>
<proteinExistence type="inferred from homology"/>
<evidence type="ECO:0000256" key="4">
    <source>
        <dbReference type="SAM" id="SignalP"/>
    </source>
</evidence>
<dbReference type="PANTHER" id="PTHR35089:SF1">
    <property type="entry name" value="CHAPERONE PROTEIN SKP"/>
    <property type="match status" value="1"/>
</dbReference>
<protein>
    <recommendedName>
        <fullName evidence="7">OmpH family outer membrane protein</fullName>
    </recommendedName>
</protein>
<keyword evidence="6" id="KW-1185">Reference proteome</keyword>
<dbReference type="Pfam" id="PF03938">
    <property type="entry name" value="OmpH"/>
    <property type="match status" value="1"/>
</dbReference>
<evidence type="ECO:0000313" key="5">
    <source>
        <dbReference type="EMBL" id="PZE18523.1"/>
    </source>
</evidence>
<dbReference type="GO" id="GO:0005829">
    <property type="term" value="C:cytosol"/>
    <property type="evidence" value="ECO:0007669"/>
    <property type="project" value="TreeGrafter"/>
</dbReference>
<dbReference type="Gene3D" id="3.30.910.20">
    <property type="entry name" value="Skp domain"/>
    <property type="match status" value="1"/>
</dbReference>
<sequence length="174" mass="20139">MKKIFLAFTFLIGLTTAFAQSNLKFAHVDYANVVDSLPSKLAADKEMKTFIDDSQKTLQELQTLLERDYEIYMAAKDSLSAISKEIKERKLTEQQMDLQRKQERTQQDLETYNERLYTPIEKSFKKAVKTVSQKYKLNYVFETGSLLYLEGGMDISAEVKTEIIRLEKIRLGEG</sequence>
<organism evidence="5 6">
    <name type="scientific">Putridiphycobacter roseus</name>
    <dbReference type="NCBI Taxonomy" id="2219161"/>
    <lineage>
        <taxon>Bacteria</taxon>
        <taxon>Pseudomonadati</taxon>
        <taxon>Bacteroidota</taxon>
        <taxon>Flavobacteriia</taxon>
        <taxon>Flavobacteriales</taxon>
        <taxon>Crocinitomicaceae</taxon>
        <taxon>Putridiphycobacter</taxon>
    </lineage>
</organism>
<dbReference type="SUPFAM" id="SSF111384">
    <property type="entry name" value="OmpH-like"/>
    <property type="match status" value="1"/>
</dbReference>
<evidence type="ECO:0000256" key="2">
    <source>
        <dbReference type="ARBA" id="ARBA00022729"/>
    </source>
</evidence>
<gene>
    <name evidence="5" type="ORF">DNU06_01435</name>
</gene>
<evidence type="ECO:0008006" key="7">
    <source>
        <dbReference type="Google" id="ProtNLM"/>
    </source>
</evidence>
<dbReference type="AlphaFoldDB" id="A0A2W1NHE7"/>
<evidence type="ECO:0000256" key="3">
    <source>
        <dbReference type="SAM" id="Coils"/>
    </source>
</evidence>
<dbReference type="EMBL" id="QKSB01000001">
    <property type="protein sequence ID" value="PZE18523.1"/>
    <property type="molecule type" value="Genomic_DNA"/>
</dbReference>
<evidence type="ECO:0000313" key="6">
    <source>
        <dbReference type="Proteomes" id="UP000249248"/>
    </source>
</evidence>
<comment type="caution">
    <text evidence="5">The sequence shown here is derived from an EMBL/GenBank/DDBJ whole genome shotgun (WGS) entry which is preliminary data.</text>
</comment>
<feature type="chain" id="PRO_5016046515" description="OmpH family outer membrane protein" evidence="4">
    <location>
        <begin position="20"/>
        <end position="174"/>
    </location>
</feature>
<dbReference type="GO" id="GO:0051082">
    <property type="term" value="F:unfolded protein binding"/>
    <property type="evidence" value="ECO:0007669"/>
    <property type="project" value="InterPro"/>
</dbReference>
<reference evidence="5 6" key="1">
    <citation type="submission" date="2018-06" db="EMBL/GenBank/DDBJ databases">
        <title>The draft genome sequence of Crocinitomix sp. SM1701.</title>
        <authorList>
            <person name="Zhang X."/>
        </authorList>
    </citation>
    <scope>NUCLEOTIDE SEQUENCE [LARGE SCALE GENOMIC DNA]</scope>
    <source>
        <strain evidence="5 6">SM1701</strain>
    </source>
</reference>
<dbReference type="GO" id="GO:0050821">
    <property type="term" value="P:protein stabilization"/>
    <property type="evidence" value="ECO:0007669"/>
    <property type="project" value="TreeGrafter"/>
</dbReference>
<comment type="similarity">
    <text evidence="1">Belongs to the Skp family.</text>
</comment>
<feature type="coiled-coil region" evidence="3">
    <location>
        <begin position="84"/>
        <end position="115"/>
    </location>
</feature>
<keyword evidence="2 4" id="KW-0732">Signal</keyword>
<dbReference type="SMART" id="SM00935">
    <property type="entry name" value="OmpH"/>
    <property type="match status" value="1"/>
</dbReference>
<dbReference type="RefSeq" id="WP_111061423.1">
    <property type="nucleotide sequence ID" value="NZ_JBHUCU010000007.1"/>
</dbReference>
<feature type="signal peptide" evidence="4">
    <location>
        <begin position="1"/>
        <end position="19"/>
    </location>
</feature>
<accession>A0A2W1NHE7</accession>
<dbReference type="PANTHER" id="PTHR35089">
    <property type="entry name" value="CHAPERONE PROTEIN SKP"/>
    <property type="match status" value="1"/>
</dbReference>